<dbReference type="PIRSF" id="PIRSF030962">
    <property type="entry name" value="Dehydrase_ECs4332_prd"/>
    <property type="match status" value="1"/>
</dbReference>
<name>A0A2V4E5R4_9GAMM</name>
<dbReference type="Pfam" id="PF22818">
    <property type="entry name" value="ApeI-like"/>
    <property type="match status" value="1"/>
</dbReference>
<dbReference type="RefSeq" id="WP_110422864.1">
    <property type="nucleotide sequence ID" value="NZ_QGLP01000004.1"/>
</dbReference>
<dbReference type="AlphaFoldDB" id="A0A2V4E5R4"/>
<dbReference type="InterPro" id="IPR054545">
    <property type="entry name" value="ApeI-like"/>
</dbReference>
<evidence type="ECO:0000259" key="1">
    <source>
        <dbReference type="Pfam" id="PF22818"/>
    </source>
</evidence>
<organism evidence="2 3">
    <name type="scientific">Gilliamella apicola</name>
    <dbReference type="NCBI Taxonomy" id="1196095"/>
    <lineage>
        <taxon>Bacteria</taxon>
        <taxon>Pseudomonadati</taxon>
        <taxon>Pseudomonadota</taxon>
        <taxon>Gammaproteobacteria</taxon>
        <taxon>Orbales</taxon>
        <taxon>Orbaceae</taxon>
        <taxon>Gilliamella</taxon>
    </lineage>
</organism>
<proteinExistence type="predicted"/>
<dbReference type="EMBL" id="QGLP01000004">
    <property type="protein sequence ID" value="PXZ05754.1"/>
    <property type="molecule type" value="Genomic_DNA"/>
</dbReference>
<gene>
    <name evidence="2" type="ORF">DKK79_03510</name>
</gene>
<evidence type="ECO:0000313" key="3">
    <source>
        <dbReference type="Proteomes" id="UP000247483"/>
    </source>
</evidence>
<evidence type="ECO:0000313" key="2">
    <source>
        <dbReference type="EMBL" id="PXZ05754.1"/>
    </source>
</evidence>
<dbReference type="Gene3D" id="3.10.129.10">
    <property type="entry name" value="Hotdog Thioesterase"/>
    <property type="match status" value="1"/>
</dbReference>
<reference evidence="2 3" key="1">
    <citation type="submission" date="2018-05" db="EMBL/GenBank/DDBJ databases">
        <title>Reference genomes for bee gut microbiota database.</title>
        <authorList>
            <person name="Ellegaard K.M."/>
        </authorList>
    </citation>
    <scope>NUCLEOTIDE SEQUENCE [LARGE SCALE GENOMIC DNA]</scope>
    <source>
        <strain evidence="2 3">ESL0177</strain>
    </source>
</reference>
<dbReference type="InterPro" id="IPR016962">
    <property type="entry name" value="Dehydrase_ECs4332_prd"/>
</dbReference>
<protein>
    <submittedName>
        <fullName evidence="2">Hydroxymyristoyl-ACP dehydratase</fullName>
    </submittedName>
</protein>
<sequence length="118" mass="13512">MKKELANEINITKTETEANIEITIPPDLFWFKGHFPTQPLLPGVTQLNWVIDYARKLFNPNLSIASIEVIKFQSPILPNDNLKLTLILDEVNQKLKFTYSFIHSNNKIASTGRLTLCQ</sequence>
<dbReference type="InterPro" id="IPR029069">
    <property type="entry name" value="HotDog_dom_sf"/>
</dbReference>
<dbReference type="SUPFAM" id="SSF54637">
    <property type="entry name" value="Thioesterase/thiol ester dehydrase-isomerase"/>
    <property type="match status" value="1"/>
</dbReference>
<dbReference type="Proteomes" id="UP000247483">
    <property type="component" value="Unassembled WGS sequence"/>
</dbReference>
<accession>A0A2V4E5R4</accession>
<feature type="domain" description="ApeI dehydratase-like" evidence="1">
    <location>
        <begin position="12"/>
        <end position="112"/>
    </location>
</feature>
<comment type="caution">
    <text evidence="2">The sequence shown here is derived from an EMBL/GenBank/DDBJ whole genome shotgun (WGS) entry which is preliminary data.</text>
</comment>